<dbReference type="Pfam" id="PF23672">
    <property type="entry name" value="DUF7153"/>
    <property type="match status" value="1"/>
</dbReference>
<dbReference type="InterPro" id="IPR055577">
    <property type="entry name" value="DUF7153"/>
</dbReference>
<dbReference type="AlphaFoldDB" id="A0A0N5B168"/>
<name>A0A0N5B168_9BILA</name>
<dbReference type="STRING" id="451379.A0A0N5B168"/>
<dbReference type="Proteomes" id="UP000046393">
    <property type="component" value="Unplaced"/>
</dbReference>
<proteinExistence type="predicted"/>
<feature type="domain" description="DUF7153" evidence="1">
    <location>
        <begin position="23"/>
        <end position="66"/>
    </location>
</feature>
<evidence type="ECO:0000313" key="3">
    <source>
        <dbReference type="WBParaSite" id="SMUV_0001102001-mRNA-1"/>
    </source>
</evidence>
<accession>A0A0N5B168</accession>
<organism evidence="2 3">
    <name type="scientific">Syphacia muris</name>
    <dbReference type="NCBI Taxonomy" id="451379"/>
    <lineage>
        <taxon>Eukaryota</taxon>
        <taxon>Metazoa</taxon>
        <taxon>Ecdysozoa</taxon>
        <taxon>Nematoda</taxon>
        <taxon>Chromadorea</taxon>
        <taxon>Rhabditida</taxon>
        <taxon>Spirurina</taxon>
        <taxon>Oxyuridomorpha</taxon>
        <taxon>Oxyuroidea</taxon>
        <taxon>Oxyuridae</taxon>
        <taxon>Syphacia</taxon>
    </lineage>
</organism>
<dbReference type="WBParaSite" id="SMUV_0001102001-mRNA-1">
    <property type="protein sequence ID" value="SMUV_0001102001-mRNA-1"/>
    <property type="gene ID" value="SMUV_0001102001"/>
</dbReference>
<sequence>MTSLNRRRGSNDIVEEYTKSALSNVFHYVLLCEFSSIFHPSNRLQALDMCERLKVRNCGYISLYRVNINNNPRSCVVIYRICVAQVKHFYMSCKSGEERYSNVPSRRERNPMVRGFSQEVAMPEGGSSPRIPKLHLCDRTLCYDIEESQENDRNPIFDEFE</sequence>
<keyword evidence="2" id="KW-1185">Reference proteome</keyword>
<evidence type="ECO:0000313" key="2">
    <source>
        <dbReference type="Proteomes" id="UP000046393"/>
    </source>
</evidence>
<evidence type="ECO:0000259" key="1">
    <source>
        <dbReference type="Pfam" id="PF23672"/>
    </source>
</evidence>
<protein>
    <submittedName>
        <fullName evidence="3">Ras-associating domain-containing protein</fullName>
    </submittedName>
</protein>
<reference evidence="3" key="1">
    <citation type="submission" date="2017-02" db="UniProtKB">
        <authorList>
            <consortium name="WormBaseParasite"/>
        </authorList>
    </citation>
    <scope>IDENTIFICATION</scope>
</reference>